<keyword evidence="4" id="KW-1185">Reference proteome</keyword>
<dbReference type="Proteomes" id="UP000626109">
    <property type="component" value="Unassembled WGS sequence"/>
</dbReference>
<dbReference type="EMBL" id="CAJNNW010025153">
    <property type="protein sequence ID" value="CAE8675867.1"/>
    <property type="molecule type" value="Genomic_DNA"/>
</dbReference>
<accession>A0A813G6K0</accession>
<dbReference type="AlphaFoldDB" id="A0A813G6K0"/>
<evidence type="ECO:0000256" key="1">
    <source>
        <dbReference type="SAM" id="MobiDB-lite"/>
    </source>
</evidence>
<dbReference type="OrthoDB" id="407829at2759"/>
<name>A0A813G6K0_POLGL</name>
<reference evidence="2" key="1">
    <citation type="submission" date="2021-02" db="EMBL/GenBank/DDBJ databases">
        <authorList>
            <person name="Dougan E. K."/>
            <person name="Rhodes N."/>
            <person name="Thang M."/>
            <person name="Chan C."/>
        </authorList>
    </citation>
    <scope>NUCLEOTIDE SEQUENCE</scope>
</reference>
<proteinExistence type="predicted"/>
<sequence>MGAGRSRADPGSDSRSEELTAGARDEEPNPGEEATFSVEVRTMAGDSVMVHGLKPSQPIQTFCVEAANSIGWPAFQTNLCIGAAVCNLGSEQTLQQVGLIAGGTDIQVLLVRRPALEIANPGMSRFNRNYVCTVTNVREVEFRTLQVDFCVVGDNSAGELQQPTKSKLHAGSRRLTVSSHSYQHEDWKHKIEGSLIFKDVPLTGPGPLAFEFGQSGYTRLPLTCY</sequence>
<feature type="compositionally biased region" description="Basic and acidic residues" evidence="1">
    <location>
        <begin position="1"/>
        <end position="27"/>
    </location>
</feature>
<evidence type="ECO:0000313" key="2">
    <source>
        <dbReference type="EMBL" id="CAE8622572.1"/>
    </source>
</evidence>
<protein>
    <submittedName>
        <fullName evidence="2">Uncharacterized protein</fullName>
    </submittedName>
</protein>
<dbReference type="Proteomes" id="UP000654075">
    <property type="component" value="Unassembled WGS sequence"/>
</dbReference>
<evidence type="ECO:0000313" key="4">
    <source>
        <dbReference type="Proteomes" id="UP000654075"/>
    </source>
</evidence>
<dbReference type="EMBL" id="CAJNNV010028002">
    <property type="protein sequence ID" value="CAE8622572.1"/>
    <property type="molecule type" value="Genomic_DNA"/>
</dbReference>
<feature type="region of interest" description="Disordered" evidence="1">
    <location>
        <begin position="1"/>
        <end position="32"/>
    </location>
</feature>
<dbReference type="OMA" id="VCFLENP"/>
<gene>
    <name evidence="2" type="ORF">PGLA1383_LOCUS40009</name>
    <name evidence="3" type="ORF">PGLA2088_LOCUS19583</name>
</gene>
<organism evidence="2 4">
    <name type="scientific">Polarella glacialis</name>
    <name type="common">Dinoflagellate</name>
    <dbReference type="NCBI Taxonomy" id="89957"/>
    <lineage>
        <taxon>Eukaryota</taxon>
        <taxon>Sar</taxon>
        <taxon>Alveolata</taxon>
        <taxon>Dinophyceae</taxon>
        <taxon>Suessiales</taxon>
        <taxon>Suessiaceae</taxon>
        <taxon>Polarella</taxon>
    </lineage>
</organism>
<evidence type="ECO:0000313" key="3">
    <source>
        <dbReference type="EMBL" id="CAE8675867.1"/>
    </source>
</evidence>
<comment type="caution">
    <text evidence="2">The sequence shown here is derived from an EMBL/GenBank/DDBJ whole genome shotgun (WGS) entry which is preliminary data.</text>
</comment>